<reference evidence="2" key="1">
    <citation type="submission" date="2020-12" db="EMBL/GenBank/DDBJ databases">
        <title>Genomic characterization of non-nitrogen-fixing Frankia strains.</title>
        <authorList>
            <person name="Carlos-Shanley C."/>
            <person name="Guerra T."/>
            <person name="Hahn D."/>
        </authorList>
    </citation>
    <scope>NUCLEOTIDE SEQUENCE</scope>
    <source>
        <strain evidence="2">CN6</strain>
    </source>
</reference>
<keyword evidence="3" id="KW-1185">Reference proteome</keyword>
<evidence type="ECO:0000313" key="2">
    <source>
        <dbReference type="EMBL" id="MBL7633031.1"/>
    </source>
</evidence>
<organism evidence="2 3">
    <name type="scientific">Frankia nepalensis</name>
    <dbReference type="NCBI Taxonomy" id="1836974"/>
    <lineage>
        <taxon>Bacteria</taxon>
        <taxon>Bacillati</taxon>
        <taxon>Actinomycetota</taxon>
        <taxon>Actinomycetes</taxon>
        <taxon>Frankiales</taxon>
        <taxon>Frankiaceae</taxon>
        <taxon>Frankia</taxon>
    </lineage>
</organism>
<dbReference type="EMBL" id="JAEACQ010000365">
    <property type="protein sequence ID" value="MBL7633031.1"/>
    <property type="molecule type" value="Genomic_DNA"/>
</dbReference>
<dbReference type="Pfam" id="PF14534">
    <property type="entry name" value="DUF4440"/>
    <property type="match status" value="1"/>
</dbReference>
<gene>
    <name evidence="2" type="ORF">I7412_38945</name>
</gene>
<evidence type="ECO:0000259" key="1">
    <source>
        <dbReference type="Pfam" id="PF14534"/>
    </source>
</evidence>
<dbReference type="Gene3D" id="3.10.450.50">
    <property type="match status" value="1"/>
</dbReference>
<accession>A0A937UW52</accession>
<name>A0A937UW52_9ACTN</name>
<dbReference type="InterPro" id="IPR011944">
    <property type="entry name" value="Steroid_delta5-4_isomerase"/>
</dbReference>
<sequence>MSDFRQDASVADDPSALIDAYERAFNGNDARMMNDLFAPEPVFVNFGGQLVRGKSDLYRAQELVFGPGGPLEHVRVRYVMLSTIFLAADVAVVHARQRSLAPDGTIVDHEDDPLEAVFTVVLVRNDGHWRIKVGQNTPVART</sequence>
<dbReference type="InterPro" id="IPR027843">
    <property type="entry name" value="DUF4440"/>
</dbReference>
<proteinExistence type="predicted"/>
<dbReference type="SUPFAM" id="SSF54427">
    <property type="entry name" value="NTF2-like"/>
    <property type="match status" value="1"/>
</dbReference>
<dbReference type="InterPro" id="IPR032710">
    <property type="entry name" value="NTF2-like_dom_sf"/>
</dbReference>
<dbReference type="Proteomes" id="UP000604475">
    <property type="component" value="Unassembled WGS sequence"/>
</dbReference>
<feature type="domain" description="DUF4440" evidence="1">
    <location>
        <begin position="16"/>
        <end position="131"/>
    </location>
</feature>
<dbReference type="AlphaFoldDB" id="A0A937UW52"/>
<dbReference type="NCBIfam" id="TIGR02246">
    <property type="entry name" value="SgcJ/EcaC family oxidoreductase"/>
    <property type="match status" value="1"/>
</dbReference>
<protein>
    <submittedName>
        <fullName evidence="2">SgcJ/EcaC family oxidoreductase</fullName>
    </submittedName>
</protein>
<comment type="caution">
    <text evidence="2">The sequence shown here is derived from an EMBL/GenBank/DDBJ whole genome shotgun (WGS) entry which is preliminary data.</text>
</comment>
<evidence type="ECO:0000313" key="3">
    <source>
        <dbReference type="Proteomes" id="UP000604475"/>
    </source>
</evidence>